<keyword evidence="6 12" id="KW-0812">Transmembrane</keyword>
<protein>
    <submittedName>
        <fullName evidence="16">Methyl-accepting chemotaxis protein</fullName>
    </submittedName>
</protein>
<evidence type="ECO:0000256" key="6">
    <source>
        <dbReference type="ARBA" id="ARBA00022692"/>
    </source>
</evidence>
<evidence type="ECO:0000259" key="14">
    <source>
        <dbReference type="PROSITE" id="PS50192"/>
    </source>
</evidence>
<evidence type="ECO:0000313" key="17">
    <source>
        <dbReference type="Proteomes" id="UP000256478"/>
    </source>
</evidence>
<dbReference type="OrthoDB" id="2489132at2"/>
<dbReference type="PROSITE" id="PS50885">
    <property type="entry name" value="HAMP"/>
    <property type="match status" value="1"/>
</dbReference>
<dbReference type="GO" id="GO:0005886">
    <property type="term" value="C:plasma membrane"/>
    <property type="evidence" value="ECO:0007669"/>
    <property type="project" value="UniProtKB-SubCell"/>
</dbReference>
<keyword evidence="5" id="KW-0997">Cell inner membrane</keyword>
<evidence type="ECO:0000256" key="1">
    <source>
        <dbReference type="ARBA" id="ARBA00004429"/>
    </source>
</evidence>
<dbReference type="CDD" id="cd11386">
    <property type="entry name" value="MCP_signal"/>
    <property type="match status" value="1"/>
</dbReference>
<reference evidence="16 17" key="1">
    <citation type="submission" date="2018-08" db="EMBL/GenBank/DDBJ databases">
        <title>Thalassotalea euphylliae genome.</title>
        <authorList>
            <person name="Summers S."/>
            <person name="Rice S.A."/>
            <person name="Freckelton M.L."/>
            <person name="Nedved B.T."/>
            <person name="Hadfield M.G."/>
        </authorList>
    </citation>
    <scope>NUCLEOTIDE SEQUENCE [LARGE SCALE GENOMIC DNA]</scope>
    <source>
        <strain evidence="16 17">H1</strain>
    </source>
</reference>
<evidence type="ECO:0000256" key="11">
    <source>
        <dbReference type="PROSITE-ProRule" id="PRU00284"/>
    </source>
</evidence>
<comment type="subcellular location">
    <subcellularLocation>
        <location evidence="1">Cell inner membrane</location>
        <topology evidence="1">Multi-pass membrane protein</topology>
    </subcellularLocation>
</comment>
<dbReference type="PANTHER" id="PTHR32089:SF39">
    <property type="entry name" value="METHYL-ACCEPTING CHEMOTAXIS PROTEIN HLYB"/>
    <property type="match status" value="1"/>
</dbReference>
<evidence type="ECO:0000313" key="16">
    <source>
        <dbReference type="EMBL" id="REL28188.1"/>
    </source>
</evidence>
<evidence type="ECO:0000259" key="15">
    <source>
        <dbReference type="PROSITE" id="PS50885"/>
    </source>
</evidence>
<dbReference type="PANTHER" id="PTHR32089">
    <property type="entry name" value="METHYL-ACCEPTING CHEMOTAXIS PROTEIN MCPB"/>
    <property type="match status" value="1"/>
</dbReference>
<dbReference type="InterPro" id="IPR033479">
    <property type="entry name" value="dCache_1"/>
</dbReference>
<evidence type="ECO:0000256" key="2">
    <source>
        <dbReference type="ARBA" id="ARBA00022475"/>
    </source>
</evidence>
<dbReference type="GO" id="GO:0007165">
    <property type="term" value="P:signal transduction"/>
    <property type="evidence" value="ECO:0007669"/>
    <property type="project" value="UniProtKB-KW"/>
</dbReference>
<keyword evidence="2" id="KW-1003">Cell membrane</keyword>
<feature type="transmembrane region" description="Helical" evidence="12">
    <location>
        <begin position="9"/>
        <end position="30"/>
    </location>
</feature>
<dbReference type="EMBL" id="QUOU01000001">
    <property type="protein sequence ID" value="REL28188.1"/>
    <property type="molecule type" value="Genomic_DNA"/>
</dbReference>
<dbReference type="SMART" id="SM00283">
    <property type="entry name" value="MA"/>
    <property type="match status" value="1"/>
</dbReference>
<dbReference type="InterPro" id="IPR004089">
    <property type="entry name" value="MCPsignal_dom"/>
</dbReference>
<evidence type="ECO:0000256" key="5">
    <source>
        <dbReference type="ARBA" id="ARBA00022519"/>
    </source>
</evidence>
<dbReference type="InterPro" id="IPR000727">
    <property type="entry name" value="T_SNARE_dom"/>
</dbReference>
<dbReference type="SMART" id="SM00304">
    <property type="entry name" value="HAMP"/>
    <property type="match status" value="1"/>
</dbReference>
<dbReference type="Gene3D" id="1.10.287.950">
    <property type="entry name" value="Methyl-accepting chemotaxis protein"/>
    <property type="match status" value="1"/>
</dbReference>
<keyword evidence="9 11" id="KW-0807">Transducer</keyword>
<dbReference type="PROSITE" id="PS50111">
    <property type="entry name" value="CHEMOTAXIS_TRANSDUC_2"/>
    <property type="match status" value="1"/>
</dbReference>
<keyword evidence="4" id="KW-0145">Chemotaxis</keyword>
<dbReference type="CDD" id="cd18773">
    <property type="entry name" value="PDC1_HK_sensor"/>
    <property type="match status" value="1"/>
</dbReference>
<feature type="transmembrane region" description="Helical" evidence="12">
    <location>
        <begin position="286"/>
        <end position="309"/>
    </location>
</feature>
<evidence type="ECO:0000256" key="12">
    <source>
        <dbReference type="SAM" id="Phobius"/>
    </source>
</evidence>
<evidence type="ECO:0000256" key="4">
    <source>
        <dbReference type="ARBA" id="ARBA00022500"/>
    </source>
</evidence>
<feature type="domain" description="Methyl-accepting transducer" evidence="13">
    <location>
        <begin position="365"/>
        <end position="601"/>
    </location>
</feature>
<evidence type="ECO:0000259" key="13">
    <source>
        <dbReference type="PROSITE" id="PS50111"/>
    </source>
</evidence>
<feature type="domain" description="T-SNARE coiled-coil homology" evidence="14">
    <location>
        <begin position="552"/>
        <end position="614"/>
    </location>
</feature>
<dbReference type="Pfam" id="PF00672">
    <property type="entry name" value="HAMP"/>
    <property type="match status" value="1"/>
</dbReference>
<dbReference type="AlphaFoldDB" id="A0A3E0TUE2"/>
<dbReference type="Proteomes" id="UP000256478">
    <property type="component" value="Unassembled WGS sequence"/>
</dbReference>
<sequence>MKLDIRSKVVAASAIVIVMAIAIISAFTIINTRNIVLSNTIDKELPAVMGEVVNSINTDLQRPIAVSRVLATNPDYKQFLASGEQDSAKLSNYLKAIKEEFNATSSFYVSDVTGNYYTADGILTQVSEDNPEFFWFYGFKNSGKPFAAVINVDAANGKMTLFVNYRVEIDGQFKALAGVGFAVDSMAELIKQYKIGENGIVFLVDGDGKIAAHPDTNKVGQNYFSHMGVDKSVLLTQQAFASYELSNAEHHSLLASSYLPDLGWYIVADVPYDDVFGQLDSLTYSLVLLGVIIAVVFLVFVTLVITRLISPFSGMTKLLEQIGQGGGDLTIRLDESRTDEVGRMARGYNNFVEHLADILRQVSRAADELQSSVSHVDVKTSEMTDELSVQTQNTEQVATAIDEMGVTAREIANNAQSAADYSKAAEHLANQGTESVVETLATVNSTTSQLAETTDLVNQLSDNTESIDDILEVIRSVSEQTNLLALNAAIEAARAGEHGRGFAVVADEVRSLASRSQQSAEEIKTTIESFKQQTQVVVESIAQTVELSNSSLAQATKSGEHLEEIVGNMAQVNEMNFQIASATEEQSNVVGEITPHVAAIAQVAQHNSSNLNEMADDSQQLNEMARSLNKLVTNFKLN</sequence>
<name>A0A3E0TUE2_9GAMM</name>
<comment type="caution">
    <text evidence="16">The sequence shown here is derived from an EMBL/GenBank/DDBJ whole genome shotgun (WGS) entry which is preliminary data.</text>
</comment>
<keyword evidence="8 12" id="KW-0472">Membrane</keyword>
<evidence type="ECO:0000256" key="7">
    <source>
        <dbReference type="ARBA" id="ARBA00022989"/>
    </source>
</evidence>
<dbReference type="SUPFAM" id="SSF58104">
    <property type="entry name" value="Methyl-accepting chemotaxis protein (MCP) signaling domain"/>
    <property type="match status" value="1"/>
</dbReference>
<proteinExistence type="inferred from homology"/>
<comment type="similarity">
    <text evidence="10">Belongs to the methyl-accepting chemotaxis (MCP) protein family.</text>
</comment>
<dbReference type="PROSITE" id="PS50192">
    <property type="entry name" value="T_SNARE"/>
    <property type="match status" value="1"/>
</dbReference>
<dbReference type="Pfam" id="PF02743">
    <property type="entry name" value="dCache_1"/>
    <property type="match status" value="1"/>
</dbReference>
<dbReference type="FunFam" id="1.10.287.950:FF:000001">
    <property type="entry name" value="Methyl-accepting chemotaxis sensory transducer"/>
    <property type="match status" value="1"/>
</dbReference>
<accession>A0A3E0TUE2</accession>
<evidence type="ECO:0000256" key="3">
    <source>
        <dbReference type="ARBA" id="ARBA00022481"/>
    </source>
</evidence>
<keyword evidence="3" id="KW-0488">Methylation</keyword>
<dbReference type="Pfam" id="PF00015">
    <property type="entry name" value="MCPsignal"/>
    <property type="match status" value="1"/>
</dbReference>
<evidence type="ECO:0000256" key="10">
    <source>
        <dbReference type="ARBA" id="ARBA00029447"/>
    </source>
</evidence>
<evidence type="ECO:0000256" key="9">
    <source>
        <dbReference type="ARBA" id="ARBA00023224"/>
    </source>
</evidence>
<evidence type="ECO:0000256" key="8">
    <source>
        <dbReference type="ARBA" id="ARBA00023136"/>
    </source>
</evidence>
<feature type="domain" description="HAMP" evidence="15">
    <location>
        <begin position="306"/>
        <end position="360"/>
    </location>
</feature>
<dbReference type="InterPro" id="IPR003660">
    <property type="entry name" value="HAMP_dom"/>
</dbReference>
<dbReference type="Gene3D" id="3.30.450.20">
    <property type="entry name" value="PAS domain"/>
    <property type="match status" value="1"/>
</dbReference>
<dbReference type="RefSeq" id="WP_116009238.1">
    <property type="nucleotide sequence ID" value="NZ_QUOU01000001.1"/>
</dbReference>
<keyword evidence="7 12" id="KW-1133">Transmembrane helix</keyword>
<dbReference type="CDD" id="cd06225">
    <property type="entry name" value="HAMP"/>
    <property type="match status" value="1"/>
</dbReference>
<dbReference type="GO" id="GO:0006935">
    <property type="term" value="P:chemotaxis"/>
    <property type="evidence" value="ECO:0007669"/>
    <property type="project" value="UniProtKB-KW"/>
</dbReference>
<dbReference type="CDD" id="cd12912">
    <property type="entry name" value="PDC2_MCP_like"/>
    <property type="match status" value="1"/>
</dbReference>
<organism evidence="16 17">
    <name type="scientific">Thalassotalea euphylliae</name>
    <dbReference type="NCBI Taxonomy" id="1655234"/>
    <lineage>
        <taxon>Bacteria</taxon>
        <taxon>Pseudomonadati</taxon>
        <taxon>Pseudomonadota</taxon>
        <taxon>Gammaproteobacteria</taxon>
        <taxon>Alteromonadales</taxon>
        <taxon>Colwelliaceae</taxon>
        <taxon>Thalassotalea</taxon>
    </lineage>
</organism>
<gene>
    <name evidence="16" type="ORF">DXX93_17530</name>
</gene>